<sequence length="124" mass="13795">MEQVACEDLKAFERRLTEIIASAHPAAQRWRVVLLLASIGVAMGAFSWLSDPLTAEVSFWSSLMIHPFFSVSAVTILVLLLLGIHRRVVAPSIFVSRVREVLFDFAMDCDETGKLILRPRPATA</sequence>
<gene>
    <name evidence="12" type="ORF">TCAL_00879</name>
</gene>
<keyword evidence="5 11" id="KW-0812">Transmembrane</keyword>
<comment type="similarity">
    <text evidence="3">Belongs to the CNEP1R1 family.</text>
</comment>
<evidence type="ECO:0000256" key="11">
    <source>
        <dbReference type="SAM" id="Phobius"/>
    </source>
</evidence>
<evidence type="ECO:0000313" key="13">
    <source>
        <dbReference type="Proteomes" id="UP000318571"/>
    </source>
</evidence>
<evidence type="ECO:0000256" key="5">
    <source>
        <dbReference type="ARBA" id="ARBA00022692"/>
    </source>
</evidence>
<dbReference type="GO" id="GO:0006629">
    <property type="term" value="P:lipid metabolic process"/>
    <property type="evidence" value="ECO:0007669"/>
    <property type="project" value="UniProtKB-KW"/>
</dbReference>
<dbReference type="Pfam" id="PF09771">
    <property type="entry name" value="Tmemb_18A"/>
    <property type="match status" value="1"/>
</dbReference>
<evidence type="ECO:0000256" key="8">
    <source>
        <dbReference type="ARBA" id="ARBA00023136"/>
    </source>
</evidence>
<keyword evidence="7" id="KW-0443">Lipid metabolism</keyword>
<evidence type="ECO:0000256" key="1">
    <source>
        <dbReference type="ARBA" id="ARBA00004232"/>
    </source>
</evidence>
<accession>A0A553NBH9</accession>
<organism evidence="12 13">
    <name type="scientific">Tigriopus californicus</name>
    <name type="common">Marine copepod</name>
    <dbReference type="NCBI Taxonomy" id="6832"/>
    <lineage>
        <taxon>Eukaryota</taxon>
        <taxon>Metazoa</taxon>
        <taxon>Ecdysozoa</taxon>
        <taxon>Arthropoda</taxon>
        <taxon>Crustacea</taxon>
        <taxon>Multicrustacea</taxon>
        <taxon>Hexanauplia</taxon>
        <taxon>Copepoda</taxon>
        <taxon>Harpacticoida</taxon>
        <taxon>Harpacticidae</taxon>
        <taxon>Tigriopus</taxon>
    </lineage>
</organism>
<feature type="transmembrane region" description="Helical" evidence="11">
    <location>
        <begin position="62"/>
        <end position="84"/>
    </location>
</feature>
<dbReference type="Proteomes" id="UP000318571">
    <property type="component" value="Chromosome 10"/>
</dbReference>
<evidence type="ECO:0000256" key="10">
    <source>
        <dbReference type="ARBA" id="ARBA00030458"/>
    </source>
</evidence>
<keyword evidence="9" id="KW-0539">Nucleus</keyword>
<keyword evidence="8 11" id="KW-0472">Membrane</keyword>
<dbReference type="InterPro" id="IPR019168">
    <property type="entry name" value="NEP1-R1"/>
</dbReference>
<evidence type="ECO:0000256" key="7">
    <source>
        <dbReference type="ARBA" id="ARBA00023098"/>
    </source>
</evidence>
<comment type="caution">
    <text evidence="12">The sequence shown here is derived from an EMBL/GenBank/DDBJ whole genome shotgun (WGS) entry which is preliminary data.</text>
</comment>
<keyword evidence="4" id="KW-0963">Cytoplasm</keyword>
<dbReference type="PANTHER" id="PTHR20996:SF1">
    <property type="entry name" value="NUCLEAR ENVELOPE PHOSPHATASE-REGULATORY SUBUNIT 1"/>
    <property type="match status" value="1"/>
</dbReference>
<keyword evidence="6 11" id="KW-1133">Transmembrane helix</keyword>
<evidence type="ECO:0000256" key="4">
    <source>
        <dbReference type="ARBA" id="ARBA00022490"/>
    </source>
</evidence>
<dbReference type="GO" id="GO:0005737">
    <property type="term" value="C:cytoplasm"/>
    <property type="evidence" value="ECO:0007669"/>
    <property type="project" value="UniProtKB-SubCell"/>
</dbReference>
<dbReference type="AlphaFoldDB" id="A0A553NBH9"/>
<evidence type="ECO:0000256" key="2">
    <source>
        <dbReference type="ARBA" id="ARBA00004496"/>
    </source>
</evidence>
<dbReference type="PANTHER" id="PTHR20996">
    <property type="entry name" value="NUCLEAR ENVELOPE PHOSPHATASE-REGULATORY SUBUNIT 1"/>
    <property type="match status" value="1"/>
</dbReference>
<keyword evidence="13" id="KW-1185">Reference proteome</keyword>
<evidence type="ECO:0000313" key="12">
    <source>
        <dbReference type="EMBL" id="TRY62802.1"/>
    </source>
</evidence>
<protein>
    <recommendedName>
        <fullName evidence="10">Transmembrane protein 188</fullName>
    </recommendedName>
</protein>
<evidence type="ECO:0000256" key="6">
    <source>
        <dbReference type="ARBA" id="ARBA00022989"/>
    </source>
</evidence>
<dbReference type="OMA" id="NHPFFAI"/>
<proteinExistence type="inferred from homology"/>
<evidence type="ECO:0000256" key="9">
    <source>
        <dbReference type="ARBA" id="ARBA00023242"/>
    </source>
</evidence>
<feature type="transmembrane region" description="Helical" evidence="11">
    <location>
        <begin position="32"/>
        <end position="50"/>
    </location>
</feature>
<dbReference type="GO" id="GO:0031965">
    <property type="term" value="C:nuclear membrane"/>
    <property type="evidence" value="ECO:0007669"/>
    <property type="project" value="UniProtKB-SubCell"/>
</dbReference>
<name>A0A553NBH9_TIGCA</name>
<dbReference type="EMBL" id="VCGU01000458">
    <property type="protein sequence ID" value="TRY62802.1"/>
    <property type="molecule type" value="Genomic_DNA"/>
</dbReference>
<dbReference type="STRING" id="6832.A0A553NBH9"/>
<dbReference type="GO" id="GO:0071595">
    <property type="term" value="C:Nem1-Spo7 phosphatase complex"/>
    <property type="evidence" value="ECO:0007669"/>
    <property type="project" value="InterPro"/>
</dbReference>
<evidence type="ECO:0000256" key="3">
    <source>
        <dbReference type="ARBA" id="ARBA00010998"/>
    </source>
</evidence>
<comment type="subcellular location">
    <subcellularLocation>
        <location evidence="2">Cytoplasm</location>
    </subcellularLocation>
    <subcellularLocation>
        <location evidence="1">Nucleus membrane</location>
        <topology evidence="1">Multi-pass membrane protein</topology>
    </subcellularLocation>
</comment>
<dbReference type="OrthoDB" id="5786980at2759"/>
<reference evidence="12 13" key="1">
    <citation type="journal article" date="2018" name="Nat. Ecol. Evol.">
        <title>Genomic signatures of mitonuclear coevolution across populations of Tigriopus californicus.</title>
        <authorList>
            <person name="Barreto F.S."/>
            <person name="Watson E.T."/>
            <person name="Lima T.G."/>
            <person name="Willett C.S."/>
            <person name="Edmands S."/>
            <person name="Li W."/>
            <person name="Burton R.S."/>
        </authorList>
    </citation>
    <scope>NUCLEOTIDE SEQUENCE [LARGE SCALE GENOMIC DNA]</scope>
    <source>
        <strain evidence="12 13">San Diego</strain>
    </source>
</reference>